<evidence type="ECO:0000313" key="1">
    <source>
        <dbReference type="EMBL" id="SEG51632.1"/>
    </source>
</evidence>
<protein>
    <submittedName>
        <fullName evidence="1">Uncharacterized protein</fullName>
    </submittedName>
</protein>
<proteinExistence type="predicted"/>
<sequence length="39" mass="4318">MKYKNAQRTTHNIANKGFSGMRGFVARFNVSCTLIGNSP</sequence>
<evidence type="ECO:0000313" key="2">
    <source>
        <dbReference type="Proteomes" id="UP000236736"/>
    </source>
</evidence>
<dbReference type="Proteomes" id="UP000236736">
    <property type="component" value="Unassembled WGS sequence"/>
</dbReference>
<keyword evidence="2" id="KW-1185">Reference proteome</keyword>
<accession>A0A1H6ATA9</accession>
<dbReference type="AlphaFoldDB" id="A0A1H6ATA9"/>
<name>A0A1H6ATA9_9BACT</name>
<reference evidence="2" key="1">
    <citation type="submission" date="2016-10" db="EMBL/GenBank/DDBJ databases">
        <authorList>
            <person name="Varghese N."/>
            <person name="Submissions S."/>
        </authorList>
    </citation>
    <scope>NUCLEOTIDE SEQUENCE [LARGE SCALE GENOMIC DNA]</scope>
    <source>
        <strain evidence="2">DSM 17298</strain>
    </source>
</reference>
<organism evidence="1 2">
    <name type="scientific">Algoriphagus boritolerans DSM 17298 = JCM 18970</name>
    <dbReference type="NCBI Taxonomy" id="1120964"/>
    <lineage>
        <taxon>Bacteria</taxon>
        <taxon>Pseudomonadati</taxon>
        <taxon>Bacteroidota</taxon>
        <taxon>Cytophagia</taxon>
        <taxon>Cytophagales</taxon>
        <taxon>Cyclobacteriaceae</taxon>
        <taxon>Algoriphagus</taxon>
    </lineage>
</organism>
<gene>
    <name evidence="1" type="ORF">SAMN03080598_04302</name>
</gene>
<dbReference type="EMBL" id="FNVR01000062">
    <property type="protein sequence ID" value="SEG51632.1"/>
    <property type="molecule type" value="Genomic_DNA"/>
</dbReference>